<name>A0ABU6J1Q4_9BURK</name>
<proteinExistence type="predicted"/>
<gene>
    <name evidence="1" type="ORF">RY831_00210</name>
</gene>
<protein>
    <submittedName>
        <fullName evidence="1">Uncharacterized protein</fullName>
    </submittedName>
</protein>
<evidence type="ECO:0000313" key="2">
    <source>
        <dbReference type="Proteomes" id="UP001352263"/>
    </source>
</evidence>
<keyword evidence="2" id="KW-1185">Reference proteome</keyword>
<evidence type="ECO:0000313" key="1">
    <source>
        <dbReference type="EMBL" id="MEC4717564.1"/>
    </source>
</evidence>
<comment type="caution">
    <text evidence="1">The sequence shown here is derived from an EMBL/GenBank/DDBJ whole genome shotgun (WGS) entry which is preliminary data.</text>
</comment>
<dbReference type="Proteomes" id="UP001352263">
    <property type="component" value="Unassembled WGS sequence"/>
</dbReference>
<accession>A0ABU6J1Q4</accession>
<sequence>MQTVLNTAATIENLVEVTLGADASAREKFMLRESLNNLVRLARVEYKMEMQTSVDKILHMLPDRATLVV</sequence>
<organism evidence="1 2">
    <name type="scientific">Noviherbaspirillum album</name>
    <dbReference type="NCBI Taxonomy" id="3080276"/>
    <lineage>
        <taxon>Bacteria</taxon>
        <taxon>Pseudomonadati</taxon>
        <taxon>Pseudomonadota</taxon>
        <taxon>Betaproteobacteria</taxon>
        <taxon>Burkholderiales</taxon>
        <taxon>Oxalobacteraceae</taxon>
        <taxon>Noviherbaspirillum</taxon>
    </lineage>
</organism>
<dbReference type="RefSeq" id="WP_326504321.1">
    <property type="nucleotide sequence ID" value="NZ_JAWIIV010000001.1"/>
</dbReference>
<dbReference type="EMBL" id="JAWIIV010000001">
    <property type="protein sequence ID" value="MEC4717564.1"/>
    <property type="molecule type" value="Genomic_DNA"/>
</dbReference>
<reference evidence="1 2" key="1">
    <citation type="submission" date="2023-10" db="EMBL/GenBank/DDBJ databases">
        <title>Noviherbaspirillum sp. CPCC 100848 genome assembly.</title>
        <authorList>
            <person name="Li X.Y."/>
            <person name="Fang X.M."/>
        </authorList>
    </citation>
    <scope>NUCLEOTIDE SEQUENCE [LARGE SCALE GENOMIC DNA]</scope>
    <source>
        <strain evidence="1 2">CPCC 100848</strain>
    </source>
</reference>